<dbReference type="InterPro" id="IPR000485">
    <property type="entry name" value="AsnC-type_HTH_dom"/>
</dbReference>
<keyword evidence="3" id="KW-0804">Transcription</keyword>
<dbReference type="Gene3D" id="3.30.70.920">
    <property type="match status" value="1"/>
</dbReference>
<evidence type="ECO:0000259" key="4">
    <source>
        <dbReference type="PROSITE" id="PS50956"/>
    </source>
</evidence>
<dbReference type="GO" id="GO:0005829">
    <property type="term" value="C:cytosol"/>
    <property type="evidence" value="ECO:0007669"/>
    <property type="project" value="TreeGrafter"/>
</dbReference>
<reference evidence="5" key="1">
    <citation type="journal article" date="2015" name="Nature">
        <title>Complex archaea that bridge the gap between prokaryotes and eukaryotes.</title>
        <authorList>
            <person name="Spang A."/>
            <person name="Saw J.H."/>
            <person name="Jorgensen S.L."/>
            <person name="Zaremba-Niedzwiedzka K."/>
            <person name="Martijn J."/>
            <person name="Lind A.E."/>
            <person name="van Eijk R."/>
            <person name="Schleper C."/>
            <person name="Guy L."/>
            <person name="Ettema T.J."/>
        </authorList>
    </citation>
    <scope>NUCLEOTIDE SEQUENCE</scope>
</reference>
<feature type="domain" description="HTH asnC-type" evidence="4">
    <location>
        <begin position="4"/>
        <end position="64"/>
    </location>
</feature>
<dbReference type="InterPro" id="IPR011008">
    <property type="entry name" value="Dimeric_a/b-barrel"/>
</dbReference>
<dbReference type="SMART" id="SM00344">
    <property type="entry name" value="HTH_ASNC"/>
    <property type="match status" value="1"/>
</dbReference>
<accession>A0A0F9R020</accession>
<evidence type="ECO:0000256" key="3">
    <source>
        <dbReference type="ARBA" id="ARBA00023163"/>
    </source>
</evidence>
<dbReference type="SUPFAM" id="SSF54909">
    <property type="entry name" value="Dimeric alpha+beta barrel"/>
    <property type="match status" value="1"/>
</dbReference>
<dbReference type="InterPro" id="IPR019887">
    <property type="entry name" value="Tscrpt_reg_AsnC/Lrp_C"/>
</dbReference>
<dbReference type="GO" id="GO:0043565">
    <property type="term" value="F:sequence-specific DNA binding"/>
    <property type="evidence" value="ECO:0007669"/>
    <property type="project" value="InterPro"/>
</dbReference>
<dbReference type="InterPro" id="IPR036388">
    <property type="entry name" value="WH-like_DNA-bd_sf"/>
</dbReference>
<dbReference type="SUPFAM" id="SSF46785">
    <property type="entry name" value="Winged helix' DNA-binding domain"/>
    <property type="match status" value="1"/>
</dbReference>
<dbReference type="PANTHER" id="PTHR30154:SF34">
    <property type="entry name" value="TRANSCRIPTIONAL REGULATOR AZLB"/>
    <property type="match status" value="1"/>
</dbReference>
<dbReference type="InterPro" id="IPR019888">
    <property type="entry name" value="Tscrpt_reg_AsnC-like"/>
</dbReference>
<proteinExistence type="predicted"/>
<dbReference type="InterPro" id="IPR036390">
    <property type="entry name" value="WH_DNA-bd_sf"/>
</dbReference>
<dbReference type="AlphaFoldDB" id="A0A0F9R020"/>
<dbReference type="Pfam" id="PF13404">
    <property type="entry name" value="HTH_AsnC-type"/>
    <property type="match status" value="1"/>
</dbReference>
<name>A0A0F9R020_9ZZZZ</name>
<evidence type="ECO:0000256" key="2">
    <source>
        <dbReference type="ARBA" id="ARBA00023125"/>
    </source>
</evidence>
<dbReference type="PRINTS" id="PR00033">
    <property type="entry name" value="HTHASNC"/>
</dbReference>
<dbReference type="Pfam" id="PF01037">
    <property type="entry name" value="AsnC_trans_reg"/>
    <property type="match status" value="1"/>
</dbReference>
<keyword evidence="2" id="KW-0238">DNA-binding</keyword>
<organism evidence="5">
    <name type="scientific">marine sediment metagenome</name>
    <dbReference type="NCBI Taxonomy" id="412755"/>
    <lineage>
        <taxon>unclassified sequences</taxon>
        <taxon>metagenomes</taxon>
        <taxon>ecological metagenomes</taxon>
    </lineage>
</organism>
<gene>
    <name evidence="5" type="ORF">LCGC14_0712400</name>
</gene>
<comment type="caution">
    <text evidence="5">The sequence shown here is derived from an EMBL/GenBank/DDBJ whole genome shotgun (WGS) entry which is preliminary data.</text>
</comment>
<evidence type="ECO:0000313" key="5">
    <source>
        <dbReference type="EMBL" id="KKN42517.1"/>
    </source>
</evidence>
<dbReference type="Gene3D" id="1.10.10.10">
    <property type="entry name" value="Winged helix-like DNA-binding domain superfamily/Winged helix DNA-binding domain"/>
    <property type="match status" value="1"/>
</dbReference>
<protein>
    <recommendedName>
        <fullName evidence="4">HTH asnC-type domain-containing protein</fullName>
    </recommendedName>
</protein>
<evidence type="ECO:0000256" key="1">
    <source>
        <dbReference type="ARBA" id="ARBA00023015"/>
    </source>
</evidence>
<sequence length="167" mass="19926">MNLFDEIDCEILNLLQVNCRMTLTDISKHVNLSIDAVKNRINKMQENRVFWPKIQIRPRNFGFKNIVEVKISLKYKSEDNIREFIEFLRQHPRVVEIFSISGKWDFSIVIIAKDAIDLGKISSEIRIKFGEIIRSWTESLTTSSYKFEYYDMRKLMGHRPTRVKFNF</sequence>
<dbReference type="GO" id="GO:0043200">
    <property type="term" value="P:response to amino acid"/>
    <property type="evidence" value="ECO:0007669"/>
    <property type="project" value="TreeGrafter"/>
</dbReference>
<dbReference type="PANTHER" id="PTHR30154">
    <property type="entry name" value="LEUCINE-RESPONSIVE REGULATORY PROTEIN"/>
    <property type="match status" value="1"/>
</dbReference>
<dbReference type="PROSITE" id="PS50956">
    <property type="entry name" value="HTH_ASNC_2"/>
    <property type="match status" value="1"/>
</dbReference>
<dbReference type="EMBL" id="LAZR01001575">
    <property type="protein sequence ID" value="KKN42517.1"/>
    <property type="molecule type" value="Genomic_DNA"/>
</dbReference>
<keyword evidence="1" id="KW-0805">Transcription regulation</keyword>